<keyword evidence="3" id="KW-1185">Reference proteome</keyword>
<protein>
    <submittedName>
        <fullName evidence="2">Uncharacterized protein</fullName>
    </submittedName>
</protein>
<accession>A0ABR2DCK5</accession>
<proteinExistence type="predicted"/>
<evidence type="ECO:0000256" key="1">
    <source>
        <dbReference type="SAM" id="MobiDB-lite"/>
    </source>
</evidence>
<organism evidence="2 3">
    <name type="scientific">Hibiscus sabdariffa</name>
    <name type="common">roselle</name>
    <dbReference type="NCBI Taxonomy" id="183260"/>
    <lineage>
        <taxon>Eukaryota</taxon>
        <taxon>Viridiplantae</taxon>
        <taxon>Streptophyta</taxon>
        <taxon>Embryophyta</taxon>
        <taxon>Tracheophyta</taxon>
        <taxon>Spermatophyta</taxon>
        <taxon>Magnoliopsida</taxon>
        <taxon>eudicotyledons</taxon>
        <taxon>Gunneridae</taxon>
        <taxon>Pentapetalae</taxon>
        <taxon>rosids</taxon>
        <taxon>malvids</taxon>
        <taxon>Malvales</taxon>
        <taxon>Malvaceae</taxon>
        <taxon>Malvoideae</taxon>
        <taxon>Hibiscus</taxon>
    </lineage>
</organism>
<gene>
    <name evidence="2" type="ORF">V6N12_056953</name>
</gene>
<dbReference type="Proteomes" id="UP001472677">
    <property type="component" value="Unassembled WGS sequence"/>
</dbReference>
<feature type="compositionally biased region" description="Polar residues" evidence="1">
    <location>
        <begin position="38"/>
        <end position="54"/>
    </location>
</feature>
<reference evidence="2 3" key="1">
    <citation type="journal article" date="2024" name="G3 (Bethesda)">
        <title>Genome assembly of Hibiscus sabdariffa L. provides insights into metabolisms of medicinal natural products.</title>
        <authorList>
            <person name="Kim T."/>
        </authorList>
    </citation>
    <scope>NUCLEOTIDE SEQUENCE [LARGE SCALE GENOMIC DNA]</scope>
    <source>
        <strain evidence="2">TK-2024</strain>
        <tissue evidence="2">Old leaves</tissue>
    </source>
</reference>
<dbReference type="EMBL" id="JBBPBM010000030">
    <property type="protein sequence ID" value="KAK8535435.1"/>
    <property type="molecule type" value="Genomic_DNA"/>
</dbReference>
<sequence>MAVPVEPVTVEGAVTVDNGVDSSNTVAEVPVLSSLRGESQSAVELSEARQSASRENFEGAGDLGAGALSLNPSEGSSSSHEIQDFVSNDHTVGATLEDAATGEAKVSGHRRKILIIGGLSILMNYIDHFQRTPKN</sequence>
<name>A0ABR2DCK5_9ROSI</name>
<feature type="region of interest" description="Disordered" evidence="1">
    <location>
        <begin position="38"/>
        <end position="81"/>
    </location>
</feature>
<feature type="compositionally biased region" description="Low complexity" evidence="1">
    <location>
        <begin position="65"/>
        <end position="79"/>
    </location>
</feature>
<evidence type="ECO:0000313" key="3">
    <source>
        <dbReference type="Proteomes" id="UP001472677"/>
    </source>
</evidence>
<evidence type="ECO:0000313" key="2">
    <source>
        <dbReference type="EMBL" id="KAK8535435.1"/>
    </source>
</evidence>
<comment type="caution">
    <text evidence="2">The sequence shown here is derived from an EMBL/GenBank/DDBJ whole genome shotgun (WGS) entry which is preliminary data.</text>
</comment>